<gene>
    <name evidence="4" type="ORF">QBC34DRAFT_389029</name>
</gene>
<name>A0AAV9H6F5_9PEZI</name>
<protein>
    <submittedName>
        <fullName evidence="4">Alpha/beta-hydrolase</fullName>
    </submittedName>
</protein>
<dbReference type="Pfam" id="PF12697">
    <property type="entry name" value="Abhydrolase_6"/>
    <property type="match status" value="1"/>
</dbReference>
<dbReference type="PRINTS" id="PR00111">
    <property type="entry name" value="ABHYDROLASE"/>
</dbReference>
<evidence type="ECO:0000256" key="2">
    <source>
        <dbReference type="ARBA" id="ARBA00038334"/>
    </source>
</evidence>
<evidence type="ECO:0000259" key="3">
    <source>
        <dbReference type="Pfam" id="PF12697"/>
    </source>
</evidence>
<comment type="caution">
    <text evidence="4">The sequence shown here is derived from an EMBL/GenBank/DDBJ whole genome shotgun (WGS) entry which is preliminary data.</text>
</comment>
<dbReference type="Gene3D" id="3.40.50.1820">
    <property type="entry name" value="alpha/beta hydrolase"/>
    <property type="match status" value="1"/>
</dbReference>
<dbReference type="Proteomes" id="UP001321760">
    <property type="component" value="Unassembled WGS sequence"/>
</dbReference>
<dbReference type="SUPFAM" id="SSF53474">
    <property type="entry name" value="alpha/beta-Hydrolases"/>
    <property type="match status" value="1"/>
</dbReference>
<dbReference type="PANTHER" id="PTHR43329">
    <property type="entry name" value="EPOXIDE HYDROLASE"/>
    <property type="match status" value="1"/>
</dbReference>
<feature type="domain" description="AB hydrolase-1" evidence="3">
    <location>
        <begin position="43"/>
        <end position="323"/>
    </location>
</feature>
<evidence type="ECO:0000313" key="4">
    <source>
        <dbReference type="EMBL" id="KAK4456130.1"/>
    </source>
</evidence>
<evidence type="ECO:0000256" key="1">
    <source>
        <dbReference type="ARBA" id="ARBA00022801"/>
    </source>
</evidence>
<dbReference type="InterPro" id="IPR000639">
    <property type="entry name" value="Epox_hydrolase-like"/>
</dbReference>
<dbReference type="InterPro" id="IPR029058">
    <property type="entry name" value="AB_hydrolase_fold"/>
</dbReference>
<accession>A0AAV9H6F5</accession>
<dbReference type="AlphaFoldDB" id="A0AAV9H6F5"/>
<dbReference type="PRINTS" id="PR00412">
    <property type="entry name" value="EPOXHYDRLASE"/>
</dbReference>
<dbReference type="EMBL" id="MU865913">
    <property type="protein sequence ID" value="KAK4456130.1"/>
    <property type="molecule type" value="Genomic_DNA"/>
</dbReference>
<sequence>MAAPTVDKLTLNDSRVEHHFLTIRGNKWHYLLANPCSPPVATILLVHGWPDLSFGWRYQIPHLLSLGLRVIVPDMLGYGQTDAPDPHEEYSLKKIANDLATLATHVVGEGGKIILGGHDWGGAVVWKMTLWKSELVRGVFSVCTPYNAPRGGEYLSLEGMVERVPNFRYQVQLAGREVEEGIVGERKLRGFLKGMYGGRGPNGEVVFTTEKGVLFENVDVVGPSPLLSEEEVEFYVAEYARKGMHGPLNWYRTTRVNWEEERELVADKERVRIKVPSMIITASRDEALPPSMTAGMERWFDKLERREVEAGHWALWQAAQEVNNHIGEFLPLVLGAEQGSKL</sequence>
<keyword evidence="5" id="KW-1185">Reference proteome</keyword>
<proteinExistence type="inferred from homology"/>
<dbReference type="GO" id="GO:0016787">
    <property type="term" value="F:hydrolase activity"/>
    <property type="evidence" value="ECO:0007669"/>
    <property type="project" value="UniProtKB-KW"/>
</dbReference>
<comment type="similarity">
    <text evidence="2">Belongs to the AB hydrolase superfamily. Epoxide hydrolase family.</text>
</comment>
<evidence type="ECO:0000313" key="5">
    <source>
        <dbReference type="Proteomes" id="UP001321760"/>
    </source>
</evidence>
<dbReference type="InterPro" id="IPR000073">
    <property type="entry name" value="AB_hydrolase_1"/>
</dbReference>
<reference evidence="4" key="1">
    <citation type="journal article" date="2023" name="Mol. Phylogenet. Evol.">
        <title>Genome-scale phylogeny and comparative genomics of the fungal order Sordariales.</title>
        <authorList>
            <person name="Hensen N."/>
            <person name="Bonometti L."/>
            <person name="Westerberg I."/>
            <person name="Brannstrom I.O."/>
            <person name="Guillou S."/>
            <person name="Cros-Aarteil S."/>
            <person name="Calhoun S."/>
            <person name="Haridas S."/>
            <person name="Kuo A."/>
            <person name="Mondo S."/>
            <person name="Pangilinan J."/>
            <person name="Riley R."/>
            <person name="LaButti K."/>
            <person name="Andreopoulos B."/>
            <person name="Lipzen A."/>
            <person name="Chen C."/>
            <person name="Yan M."/>
            <person name="Daum C."/>
            <person name="Ng V."/>
            <person name="Clum A."/>
            <person name="Steindorff A."/>
            <person name="Ohm R.A."/>
            <person name="Martin F."/>
            <person name="Silar P."/>
            <person name="Natvig D.O."/>
            <person name="Lalanne C."/>
            <person name="Gautier V."/>
            <person name="Ament-Velasquez S.L."/>
            <person name="Kruys A."/>
            <person name="Hutchinson M.I."/>
            <person name="Powell A.J."/>
            <person name="Barry K."/>
            <person name="Miller A.N."/>
            <person name="Grigoriev I.V."/>
            <person name="Debuchy R."/>
            <person name="Gladieux P."/>
            <person name="Hiltunen Thoren M."/>
            <person name="Johannesson H."/>
        </authorList>
    </citation>
    <scope>NUCLEOTIDE SEQUENCE</scope>
    <source>
        <strain evidence="4">PSN243</strain>
    </source>
</reference>
<organism evidence="4 5">
    <name type="scientific">Podospora aff. communis PSN243</name>
    <dbReference type="NCBI Taxonomy" id="3040156"/>
    <lineage>
        <taxon>Eukaryota</taxon>
        <taxon>Fungi</taxon>
        <taxon>Dikarya</taxon>
        <taxon>Ascomycota</taxon>
        <taxon>Pezizomycotina</taxon>
        <taxon>Sordariomycetes</taxon>
        <taxon>Sordariomycetidae</taxon>
        <taxon>Sordariales</taxon>
        <taxon>Podosporaceae</taxon>
        <taxon>Podospora</taxon>
    </lineage>
</organism>
<reference evidence="4" key="2">
    <citation type="submission" date="2023-05" db="EMBL/GenBank/DDBJ databases">
        <authorList>
            <consortium name="Lawrence Berkeley National Laboratory"/>
            <person name="Steindorff A."/>
            <person name="Hensen N."/>
            <person name="Bonometti L."/>
            <person name="Westerberg I."/>
            <person name="Brannstrom I.O."/>
            <person name="Guillou S."/>
            <person name="Cros-Aarteil S."/>
            <person name="Calhoun S."/>
            <person name="Haridas S."/>
            <person name="Kuo A."/>
            <person name="Mondo S."/>
            <person name="Pangilinan J."/>
            <person name="Riley R."/>
            <person name="Labutti K."/>
            <person name="Andreopoulos B."/>
            <person name="Lipzen A."/>
            <person name="Chen C."/>
            <person name="Yanf M."/>
            <person name="Daum C."/>
            <person name="Ng V."/>
            <person name="Clum A."/>
            <person name="Ohm R."/>
            <person name="Martin F."/>
            <person name="Silar P."/>
            <person name="Natvig D."/>
            <person name="Lalanne C."/>
            <person name="Gautier V."/>
            <person name="Ament-Velasquez S.L."/>
            <person name="Kruys A."/>
            <person name="Hutchinson M.I."/>
            <person name="Powell A.J."/>
            <person name="Barry K."/>
            <person name="Miller A.N."/>
            <person name="Grigoriev I.V."/>
            <person name="Debuchy R."/>
            <person name="Gladieux P."/>
            <person name="Thoren M.H."/>
            <person name="Johannesson H."/>
        </authorList>
    </citation>
    <scope>NUCLEOTIDE SEQUENCE</scope>
    <source>
        <strain evidence="4">PSN243</strain>
    </source>
</reference>
<keyword evidence="1" id="KW-0378">Hydrolase</keyword>